<name>B6QUH9_TALMQ</name>
<sequence length="275" mass="27595">MAPVKYIFVSAGLLVSVMADYVAFTEWPAALVAGEPVMLRWMGGNGAPATITLRKGQSTDLQDVQVLSKDANNGEFSWTPPTDLQNGDNYAFEISQGDENNYTGSLSMTGGSDTPKENVNGLNKTKSTESMSNSASTATDTASKTAVTDSTATGTASATETTGTDTTSALSSGTTTESAAATVTDTAASTGSTASDATATTTFGATASDGSSATTSGAETTETALASHMNTPFVGSHQSTSTATSSSSVQTGAAGRVGIPLAFLAGAAGFLFLFV</sequence>
<proteinExistence type="predicted"/>
<gene>
    <name evidence="6" type="ORF">PMAA_009220</name>
</gene>
<evidence type="ECO:0000259" key="5">
    <source>
        <dbReference type="Pfam" id="PF10342"/>
    </source>
</evidence>
<feature type="domain" description="Yeast cell wall synthesis Kre9/Knh1-like N-terminal" evidence="5">
    <location>
        <begin position="31"/>
        <end position="103"/>
    </location>
</feature>
<feature type="compositionally biased region" description="Low complexity" evidence="2">
    <location>
        <begin position="132"/>
        <end position="196"/>
    </location>
</feature>
<dbReference type="HOGENOM" id="CLU_065618_3_0_1"/>
<feature type="compositionally biased region" description="Polar residues" evidence="2">
    <location>
        <begin position="101"/>
        <end position="112"/>
    </location>
</feature>
<organism evidence="6 7">
    <name type="scientific">Talaromyces marneffei (strain ATCC 18224 / CBS 334.59 / QM 7333)</name>
    <name type="common">Penicillium marneffei</name>
    <dbReference type="NCBI Taxonomy" id="441960"/>
    <lineage>
        <taxon>Eukaryota</taxon>
        <taxon>Fungi</taxon>
        <taxon>Dikarya</taxon>
        <taxon>Ascomycota</taxon>
        <taxon>Pezizomycotina</taxon>
        <taxon>Eurotiomycetes</taxon>
        <taxon>Eurotiomycetidae</taxon>
        <taxon>Eurotiales</taxon>
        <taxon>Trichocomaceae</taxon>
        <taxon>Talaromyces</taxon>
        <taxon>Talaromyces sect. Talaromyces</taxon>
    </lineage>
</organism>
<evidence type="ECO:0000256" key="1">
    <source>
        <dbReference type="ARBA" id="ARBA00022729"/>
    </source>
</evidence>
<dbReference type="Proteomes" id="UP000001294">
    <property type="component" value="Unassembled WGS sequence"/>
</dbReference>
<dbReference type="InterPro" id="IPR018466">
    <property type="entry name" value="Kre9/Knh1-like_N"/>
</dbReference>
<dbReference type="AlphaFoldDB" id="B6QUH9"/>
<feature type="transmembrane region" description="Helical" evidence="3">
    <location>
        <begin position="253"/>
        <end position="274"/>
    </location>
</feature>
<dbReference type="Pfam" id="PF10342">
    <property type="entry name" value="Kre9_KNH"/>
    <property type="match status" value="1"/>
</dbReference>
<keyword evidence="3" id="KW-0472">Membrane</keyword>
<dbReference type="PANTHER" id="PTHR40633:SF6">
    <property type="entry name" value="MATRIX PROTEIN, PUTATIVE (AFU_ORTHOLOGUE AFUA_8G05410)-RELATED"/>
    <property type="match status" value="1"/>
</dbReference>
<dbReference type="VEuPathDB" id="FungiDB:PMAA_009220"/>
<dbReference type="InterPro" id="IPR052982">
    <property type="entry name" value="SRP1/TIP1-like"/>
</dbReference>
<evidence type="ECO:0000256" key="3">
    <source>
        <dbReference type="SAM" id="Phobius"/>
    </source>
</evidence>
<protein>
    <submittedName>
        <fullName evidence="6">Extracellular matrix protein, putative</fullName>
    </submittedName>
</protein>
<evidence type="ECO:0000313" key="6">
    <source>
        <dbReference type="EMBL" id="EEA18635.1"/>
    </source>
</evidence>
<feature type="chain" id="PRO_5002848477" evidence="4">
    <location>
        <begin position="20"/>
        <end position="275"/>
    </location>
</feature>
<keyword evidence="3" id="KW-0812">Transmembrane</keyword>
<evidence type="ECO:0000256" key="2">
    <source>
        <dbReference type="SAM" id="MobiDB-lite"/>
    </source>
</evidence>
<keyword evidence="1 4" id="KW-0732">Signal</keyword>
<keyword evidence="7" id="KW-1185">Reference proteome</keyword>
<dbReference type="EMBL" id="DS995906">
    <property type="protein sequence ID" value="EEA18635.1"/>
    <property type="molecule type" value="Genomic_DNA"/>
</dbReference>
<reference evidence="7" key="1">
    <citation type="journal article" date="2015" name="Genome Announc.">
        <title>Genome sequence of the AIDS-associated pathogen Penicillium marneffei (ATCC18224) and its near taxonomic relative Talaromyces stipitatus (ATCC10500).</title>
        <authorList>
            <person name="Nierman W.C."/>
            <person name="Fedorova-Abrams N.D."/>
            <person name="Andrianopoulos A."/>
        </authorList>
    </citation>
    <scope>NUCLEOTIDE SEQUENCE [LARGE SCALE GENOMIC DNA]</scope>
    <source>
        <strain evidence="7">ATCC 18224 / CBS 334.59 / QM 7333</strain>
    </source>
</reference>
<evidence type="ECO:0000313" key="7">
    <source>
        <dbReference type="Proteomes" id="UP000001294"/>
    </source>
</evidence>
<dbReference type="PANTHER" id="PTHR40633">
    <property type="entry name" value="MATRIX PROTEIN, PUTATIVE (AFU_ORTHOLOGUE AFUA_8G05410)-RELATED"/>
    <property type="match status" value="1"/>
</dbReference>
<feature type="signal peptide" evidence="4">
    <location>
        <begin position="1"/>
        <end position="19"/>
    </location>
</feature>
<evidence type="ECO:0000256" key="4">
    <source>
        <dbReference type="SAM" id="SignalP"/>
    </source>
</evidence>
<dbReference type="OrthoDB" id="5589325at2759"/>
<accession>B6QUH9</accession>
<feature type="region of interest" description="Disordered" evidence="2">
    <location>
        <begin position="101"/>
        <end position="196"/>
    </location>
</feature>
<feature type="compositionally biased region" description="Polar residues" evidence="2">
    <location>
        <begin position="120"/>
        <end position="131"/>
    </location>
</feature>
<keyword evidence="3" id="KW-1133">Transmembrane helix</keyword>